<organism evidence="5 6">
    <name type="scientific">Euplotes crassus</name>
    <dbReference type="NCBI Taxonomy" id="5936"/>
    <lineage>
        <taxon>Eukaryota</taxon>
        <taxon>Sar</taxon>
        <taxon>Alveolata</taxon>
        <taxon>Ciliophora</taxon>
        <taxon>Intramacronucleata</taxon>
        <taxon>Spirotrichea</taxon>
        <taxon>Hypotrichia</taxon>
        <taxon>Euplotida</taxon>
        <taxon>Euplotidae</taxon>
        <taxon>Moneuplotes</taxon>
    </lineage>
</organism>
<name>A0AAD1UJZ3_EUPCR</name>
<sequence length="452" mass="51760">MADHTKRNLRHKIRREIVLDEDTMRNCVENIIQRDYFPDLYKLQELKKFLKLETEMSRASALKNIPSVLAKSTPMHDEYDPVKRIMTKALNISEGIEINEDDEKCKKLTRGLSLDQFLTKYTSEDTSAFLKLQEKDQAKLRERIEWMFSQADRANQLNQLAIEGGGKDGIKEIDSANPKAIESDQKLLAIGYSKGEGKVSDSKVIAKLDENPDKEKVRIPQMQICTSEAKNSLFFQPEDNYVPVLTLDEIEDRVGKDKEIKRANTRLPTEFYTEFMKDRSQKKIVHEIDLTEEQLKDGHNYKGSTPIVHGYKLVKKMGRDVEDMQQNQKFDPVLAMHKLKNFLEKGESDEKSGGFKIPKSSTREQLSHQMVHQAESRKKREQKAKDKKRLETLQRVAGTPSRAKKGYDGLSDAAKRLASSVRGGSGLRQSILRSSTRKGGITDKVTPNVFKR</sequence>
<comment type="similarity">
    <text evidence="2">Belongs to the ESS2 family.</text>
</comment>
<keyword evidence="3" id="KW-0539">Nucleus</keyword>
<comment type="caution">
    <text evidence="5">The sequence shown here is derived from an EMBL/GenBank/DDBJ whole genome shotgun (WGS) entry which is preliminary data.</text>
</comment>
<evidence type="ECO:0000313" key="5">
    <source>
        <dbReference type="EMBL" id="CAI2368628.1"/>
    </source>
</evidence>
<dbReference type="Proteomes" id="UP001295684">
    <property type="component" value="Unassembled WGS sequence"/>
</dbReference>
<accession>A0AAD1UJZ3</accession>
<reference evidence="5" key="1">
    <citation type="submission" date="2023-07" db="EMBL/GenBank/DDBJ databases">
        <authorList>
            <consortium name="AG Swart"/>
            <person name="Singh M."/>
            <person name="Singh A."/>
            <person name="Seah K."/>
            <person name="Emmerich C."/>
        </authorList>
    </citation>
    <scope>NUCLEOTIDE SEQUENCE</scope>
    <source>
        <strain evidence="5">DP1</strain>
    </source>
</reference>
<dbReference type="InterPro" id="IPR019148">
    <property type="entry name" value="Nuclear_protein_DGCR14_ESS-2"/>
</dbReference>
<evidence type="ECO:0000256" key="2">
    <source>
        <dbReference type="ARBA" id="ARBA00009072"/>
    </source>
</evidence>
<comment type="subcellular location">
    <subcellularLocation>
        <location evidence="1">Nucleus</location>
    </subcellularLocation>
</comment>
<evidence type="ECO:0000256" key="4">
    <source>
        <dbReference type="SAM" id="MobiDB-lite"/>
    </source>
</evidence>
<protein>
    <submittedName>
        <fullName evidence="5">Uncharacterized protein</fullName>
    </submittedName>
</protein>
<keyword evidence="6" id="KW-1185">Reference proteome</keyword>
<dbReference type="AlphaFoldDB" id="A0AAD1UJZ3"/>
<dbReference type="PANTHER" id="PTHR12940:SF0">
    <property type="entry name" value="SPLICING FACTOR ESS-2 HOMOLOG"/>
    <property type="match status" value="1"/>
</dbReference>
<proteinExistence type="inferred from homology"/>
<gene>
    <name evidence="5" type="ORF">ECRASSUSDP1_LOCUS9924</name>
</gene>
<dbReference type="Pfam" id="PF09751">
    <property type="entry name" value="Es2"/>
    <property type="match status" value="2"/>
</dbReference>
<dbReference type="PANTHER" id="PTHR12940">
    <property type="entry name" value="ES-2 PROTEIN - RELATED"/>
    <property type="match status" value="1"/>
</dbReference>
<feature type="region of interest" description="Disordered" evidence="4">
    <location>
        <begin position="345"/>
        <end position="452"/>
    </location>
</feature>
<evidence type="ECO:0000313" key="6">
    <source>
        <dbReference type="Proteomes" id="UP001295684"/>
    </source>
</evidence>
<evidence type="ECO:0000256" key="3">
    <source>
        <dbReference type="ARBA" id="ARBA00023242"/>
    </source>
</evidence>
<dbReference type="EMBL" id="CAMPGE010009765">
    <property type="protein sequence ID" value="CAI2368628.1"/>
    <property type="molecule type" value="Genomic_DNA"/>
</dbReference>
<dbReference type="GO" id="GO:0071013">
    <property type="term" value="C:catalytic step 2 spliceosome"/>
    <property type="evidence" value="ECO:0007669"/>
    <property type="project" value="TreeGrafter"/>
</dbReference>
<feature type="compositionally biased region" description="Basic residues" evidence="4">
    <location>
        <begin position="377"/>
        <end position="387"/>
    </location>
</feature>
<evidence type="ECO:0000256" key="1">
    <source>
        <dbReference type="ARBA" id="ARBA00004123"/>
    </source>
</evidence>